<name>A0AAD5JIV2_ACENE</name>
<evidence type="ECO:0000313" key="3">
    <source>
        <dbReference type="Proteomes" id="UP001064489"/>
    </source>
</evidence>
<feature type="compositionally biased region" description="Basic residues" evidence="1">
    <location>
        <begin position="196"/>
        <end position="206"/>
    </location>
</feature>
<evidence type="ECO:0000313" key="2">
    <source>
        <dbReference type="EMBL" id="KAI9194287.1"/>
    </source>
</evidence>
<feature type="compositionally biased region" description="Polar residues" evidence="1">
    <location>
        <begin position="222"/>
        <end position="239"/>
    </location>
</feature>
<accession>A0AAD5JIV2</accession>
<dbReference type="EMBL" id="JAJSOW010000003">
    <property type="protein sequence ID" value="KAI9194287.1"/>
    <property type="molecule type" value="Genomic_DNA"/>
</dbReference>
<evidence type="ECO:0000256" key="1">
    <source>
        <dbReference type="SAM" id="MobiDB-lite"/>
    </source>
</evidence>
<reference evidence="2" key="2">
    <citation type="submission" date="2023-02" db="EMBL/GenBank/DDBJ databases">
        <authorList>
            <person name="Swenson N.G."/>
            <person name="Wegrzyn J.L."/>
            <person name="Mcevoy S.L."/>
        </authorList>
    </citation>
    <scope>NUCLEOTIDE SEQUENCE</scope>
    <source>
        <strain evidence="2">91603</strain>
        <tissue evidence="2">Leaf</tissue>
    </source>
</reference>
<protein>
    <submittedName>
        <fullName evidence="2">Uncharacterized protein</fullName>
    </submittedName>
</protein>
<dbReference type="Pfam" id="PF07816">
    <property type="entry name" value="DUF1645"/>
    <property type="match status" value="1"/>
</dbReference>
<dbReference type="AlphaFoldDB" id="A0AAD5JIV2"/>
<keyword evidence="3" id="KW-1185">Reference proteome</keyword>
<dbReference type="Proteomes" id="UP001064489">
    <property type="component" value="Chromosome 1"/>
</dbReference>
<organism evidence="2 3">
    <name type="scientific">Acer negundo</name>
    <name type="common">Box elder</name>
    <dbReference type="NCBI Taxonomy" id="4023"/>
    <lineage>
        <taxon>Eukaryota</taxon>
        <taxon>Viridiplantae</taxon>
        <taxon>Streptophyta</taxon>
        <taxon>Embryophyta</taxon>
        <taxon>Tracheophyta</taxon>
        <taxon>Spermatophyta</taxon>
        <taxon>Magnoliopsida</taxon>
        <taxon>eudicotyledons</taxon>
        <taxon>Gunneridae</taxon>
        <taxon>Pentapetalae</taxon>
        <taxon>rosids</taxon>
        <taxon>malvids</taxon>
        <taxon>Sapindales</taxon>
        <taxon>Sapindaceae</taxon>
        <taxon>Hippocastanoideae</taxon>
        <taxon>Acereae</taxon>
        <taxon>Acer</taxon>
    </lineage>
</organism>
<feature type="compositionally biased region" description="Polar residues" evidence="1">
    <location>
        <begin position="298"/>
        <end position="307"/>
    </location>
</feature>
<sequence>MAPQMIISNNDDDSLYDLTSTITAPTTPKTRHYNTNTSPLHFYSVPTSPLPTFDQTDPSTPKSFTYYDDDDFEDANNNFIEFEFETSRRFTPDDYHDFYQMGLGFDSPYHQNTKDQQEPAMAFADELFCDGKVIPLKPPPRLQNGNSNDSSFCLSSPRSPTTAALKFPFPRRSLWNDDFDPFMVALENVKDDEKRSKKSAKEHRRTASMSPLRAISPKRSNKSMSFSHPETNNQIQPNGPHSIWVPHKNKKIESLGGESKGVLFARHTRMVMTETEESPSCTRESKRQRIKKFLLRSVSSMGRATATNEDKHKDCYQSEAPPQPQPQPQPLPTKKKSFARKFSFMSKGRESDIAQCNEEKRVVSQVTKVTLMQYSRPGLFVCMGYGAAKYVN</sequence>
<dbReference type="PANTHER" id="PTHR33095:SF47">
    <property type="entry name" value="AR781"/>
    <property type="match status" value="1"/>
</dbReference>
<dbReference type="PANTHER" id="PTHR33095">
    <property type="entry name" value="OS07G0619500 PROTEIN"/>
    <property type="match status" value="1"/>
</dbReference>
<feature type="region of interest" description="Disordered" evidence="1">
    <location>
        <begin position="191"/>
        <end position="241"/>
    </location>
</feature>
<feature type="compositionally biased region" description="Pro residues" evidence="1">
    <location>
        <begin position="321"/>
        <end position="331"/>
    </location>
</feature>
<gene>
    <name evidence="2" type="ORF">LWI28_004801</name>
</gene>
<feature type="region of interest" description="Disordered" evidence="1">
    <location>
        <begin position="298"/>
        <end position="335"/>
    </location>
</feature>
<dbReference type="InterPro" id="IPR012442">
    <property type="entry name" value="DUF1645_plant"/>
</dbReference>
<proteinExistence type="predicted"/>
<reference evidence="2" key="1">
    <citation type="journal article" date="2022" name="Plant J.">
        <title>Strategies of tolerance reflected in two North American maple genomes.</title>
        <authorList>
            <person name="McEvoy S.L."/>
            <person name="Sezen U.U."/>
            <person name="Trouern-Trend A."/>
            <person name="McMahon S.M."/>
            <person name="Schaberg P.G."/>
            <person name="Yang J."/>
            <person name="Wegrzyn J.L."/>
            <person name="Swenson N.G."/>
        </authorList>
    </citation>
    <scope>NUCLEOTIDE SEQUENCE</scope>
    <source>
        <strain evidence="2">91603</strain>
    </source>
</reference>
<comment type="caution">
    <text evidence="2">The sequence shown here is derived from an EMBL/GenBank/DDBJ whole genome shotgun (WGS) entry which is preliminary data.</text>
</comment>